<dbReference type="PROSITE" id="PS50943">
    <property type="entry name" value="HTH_CROC1"/>
    <property type="match status" value="1"/>
</dbReference>
<evidence type="ECO:0000259" key="2">
    <source>
        <dbReference type="PROSITE" id="PS50943"/>
    </source>
</evidence>
<dbReference type="PANTHER" id="PTHR46558">
    <property type="entry name" value="TRACRIPTIONAL REGULATORY PROTEIN-RELATED-RELATED"/>
    <property type="match status" value="1"/>
</dbReference>
<reference evidence="3" key="1">
    <citation type="submission" date="2020-10" db="EMBL/GenBank/DDBJ databases">
        <authorList>
            <person name="Gilroy R."/>
        </authorList>
    </citation>
    <scope>NUCLEOTIDE SEQUENCE</scope>
    <source>
        <strain evidence="3">ChiSxjej2B14-8506</strain>
    </source>
</reference>
<comment type="caution">
    <text evidence="3">The sequence shown here is derived from an EMBL/GenBank/DDBJ whole genome shotgun (WGS) entry which is preliminary data.</text>
</comment>
<keyword evidence="1" id="KW-0238">DNA-binding</keyword>
<dbReference type="GO" id="GO:0003677">
    <property type="term" value="F:DNA binding"/>
    <property type="evidence" value="ECO:0007669"/>
    <property type="project" value="UniProtKB-KW"/>
</dbReference>
<protein>
    <submittedName>
        <fullName evidence="3">Helix-turn-helix transcriptional regulator</fullName>
    </submittedName>
</protein>
<sequence>MIDTAKVGRAIAELRRDAGMTQAELAERLYVTHQSVSKWETGAALPDITTLHALSRLMNVSLDDLLSGSVQPRTYSRWQALEAIGAYLSPEVFDMLFDSALRLEPPSSGTVRRLLKQDFLSAQQRAALKAALDAKREASQQQ</sequence>
<organism evidence="3 4">
    <name type="scientific">Candidatus Fimadaptatus faecigallinarum</name>
    <dbReference type="NCBI Taxonomy" id="2840814"/>
    <lineage>
        <taxon>Bacteria</taxon>
        <taxon>Bacillati</taxon>
        <taxon>Bacillota</taxon>
        <taxon>Clostridia</taxon>
        <taxon>Eubacteriales</taxon>
        <taxon>Candidatus Fimadaptatus</taxon>
    </lineage>
</organism>
<feature type="domain" description="HTH cro/C1-type" evidence="2">
    <location>
        <begin position="11"/>
        <end position="65"/>
    </location>
</feature>
<dbReference type="Pfam" id="PF01381">
    <property type="entry name" value="HTH_3"/>
    <property type="match status" value="1"/>
</dbReference>
<gene>
    <name evidence="3" type="ORF">IAC59_03115</name>
</gene>
<evidence type="ECO:0000256" key="1">
    <source>
        <dbReference type="ARBA" id="ARBA00023125"/>
    </source>
</evidence>
<reference evidence="3" key="2">
    <citation type="journal article" date="2021" name="PeerJ">
        <title>Extensive microbial diversity within the chicken gut microbiome revealed by metagenomics and culture.</title>
        <authorList>
            <person name="Gilroy R."/>
            <person name="Ravi A."/>
            <person name="Getino M."/>
            <person name="Pursley I."/>
            <person name="Horton D.L."/>
            <person name="Alikhan N.F."/>
            <person name="Baker D."/>
            <person name="Gharbi K."/>
            <person name="Hall N."/>
            <person name="Watson M."/>
            <person name="Adriaenssens E.M."/>
            <person name="Foster-Nyarko E."/>
            <person name="Jarju S."/>
            <person name="Secka A."/>
            <person name="Antonio M."/>
            <person name="Oren A."/>
            <person name="Chaudhuri R.R."/>
            <person name="La Ragione R."/>
            <person name="Hildebrand F."/>
            <person name="Pallen M.J."/>
        </authorList>
    </citation>
    <scope>NUCLEOTIDE SEQUENCE</scope>
    <source>
        <strain evidence="3">ChiSxjej2B14-8506</strain>
    </source>
</reference>
<dbReference type="PANTHER" id="PTHR46558:SF4">
    <property type="entry name" value="DNA-BIDING PHAGE PROTEIN"/>
    <property type="match status" value="1"/>
</dbReference>
<dbReference type="CDD" id="cd00093">
    <property type="entry name" value="HTH_XRE"/>
    <property type="match status" value="1"/>
</dbReference>
<dbReference type="InterPro" id="IPR010982">
    <property type="entry name" value="Lambda_DNA-bd_dom_sf"/>
</dbReference>
<accession>A0A9D1LQQ4</accession>
<dbReference type="SUPFAM" id="SSF47413">
    <property type="entry name" value="lambda repressor-like DNA-binding domains"/>
    <property type="match status" value="1"/>
</dbReference>
<dbReference type="Proteomes" id="UP000824123">
    <property type="component" value="Unassembled WGS sequence"/>
</dbReference>
<dbReference type="Gene3D" id="1.10.260.40">
    <property type="entry name" value="lambda repressor-like DNA-binding domains"/>
    <property type="match status" value="1"/>
</dbReference>
<dbReference type="SMART" id="SM00530">
    <property type="entry name" value="HTH_XRE"/>
    <property type="match status" value="1"/>
</dbReference>
<evidence type="ECO:0000313" key="4">
    <source>
        <dbReference type="Proteomes" id="UP000824123"/>
    </source>
</evidence>
<evidence type="ECO:0000313" key="3">
    <source>
        <dbReference type="EMBL" id="HIU46232.1"/>
    </source>
</evidence>
<dbReference type="InterPro" id="IPR001387">
    <property type="entry name" value="Cro/C1-type_HTH"/>
</dbReference>
<proteinExistence type="predicted"/>
<dbReference type="AlphaFoldDB" id="A0A9D1LQQ4"/>
<name>A0A9D1LQQ4_9FIRM</name>
<dbReference type="EMBL" id="DVNK01000024">
    <property type="protein sequence ID" value="HIU46232.1"/>
    <property type="molecule type" value="Genomic_DNA"/>
</dbReference>